<gene>
    <name evidence="8" type="ORF">APLA_LOCUS10433</name>
</gene>
<evidence type="ECO:0000313" key="8">
    <source>
        <dbReference type="EMBL" id="CAB3245376.1"/>
    </source>
</evidence>
<evidence type="ECO:0000256" key="3">
    <source>
        <dbReference type="ARBA" id="ARBA00022475"/>
    </source>
</evidence>
<keyword evidence="9" id="KW-1185">Reference proteome</keyword>
<dbReference type="Proteomes" id="UP000494106">
    <property type="component" value="Unassembled WGS sequence"/>
</dbReference>
<protein>
    <submittedName>
        <fullName evidence="8">Uncharacterized protein</fullName>
    </submittedName>
</protein>
<reference evidence="8 9" key="1">
    <citation type="submission" date="2020-04" db="EMBL/GenBank/DDBJ databases">
        <authorList>
            <person name="Wallbank WR R."/>
            <person name="Pardo Diaz C."/>
            <person name="Kozak K."/>
            <person name="Martin S."/>
            <person name="Jiggins C."/>
            <person name="Moest M."/>
            <person name="Warren A I."/>
            <person name="Byers J.R.P. K."/>
            <person name="Montejo-Kovacevich G."/>
            <person name="Yen C E."/>
        </authorList>
    </citation>
    <scope>NUCLEOTIDE SEQUENCE [LARGE SCALE GENOMIC DNA]</scope>
</reference>
<accession>A0A8S1AJ81</accession>
<evidence type="ECO:0000256" key="1">
    <source>
        <dbReference type="ARBA" id="ARBA00004651"/>
    </source>
</evidence>
<evidence type="ECO:0000256" key="7">
    <source>
        <dbReference type="ARBA" id="ARBA00023170"/>
    </source>
</evidence>
<evidence type="ECO:0000313" key="9">
    <source>
        <dbReference type="Proteomes" id="UP000494106"/>
    </source>
</evidence>
<evidence type="ECO:0000256" key="5">
    <source>
        <dbReference type="ARBA" id="ARBA00022989"/>
    </source>
</evidence>
<dbReference type="Pfam" id="PF06151">
    <property type="entry name" value="Trehalose_recp"/>
    <property type="match status" value="2"/>
</dbReference>
<keyword evidence="3" id="KW-1003">Cell membrane</keyword>
<comment type="subcellular location">
    <subcellularLocation>
        <location evidence="1">Cell membrane</location>
        <topology evidence="1">Multi-pass membrane protein</topology>
    </subcellularLocation>
</comment>
<sequence length="251" mass="28600">MVSTRLSGSIFYANALMSLLLSSKFVHAWQSLSLSWLHTENPSGLTLPSDVAVKRRVIFVTSLVASGAFIEHMLSMMSATDFNIPPGEYFKRYVLRSHSFVLRPSDYNLWIGIPIFLLGKLATALWNFQDLIIILISMGLTSCYHKLNLLEQISAQGYKHGVVSEKPLYVKQDWYAWSTLNWDPWCYCQISTTFILFVSNFSSGIKRLQYQLTHDFVALSGMGFFSLRRGLLLEVVAAIIKYELVLIQYDT</sequence>
<keyword evidence="5" id="KW-1133">Transmembrane helix</keyword>
<keyword evidence="6" id="KW-0472">Membrane</keyword>
<proteinExistence type="inferred from homology"/>
<comment type="caution">
    <text evidence="8">The sequence shown here is derived from an EMBL/GenBank/DDBJ whole genome shotgun (WGS) entry which is preliminary data.</text>
</comment>
<dbReference type="PANTHER" id="PTHR21421:SF29">
    <property type="entry name" value="GUSTATORY RECEPTOR 5A FOR TREHALOSE-RELATED"/>
    <property type="match status" value="1"/>
</dbReference>
<dbReference type="GO" id="GO:0050916">
    <property type="term" value="P:sensory perception of sweet taste"/>
    <property type="evidence" value="ECO:0007669"/>
    <property type="project" value="UniProtKB-ARBA"/>
</dbReference>
<dbReference type="GO" id="GO:0005886">
    <property type="term" value="C:plasma membrane"/>
    <property type="evidence" value="ECO:0007669"/>
    <property type="project" value="UniProtKB-SubCell"/>
</dbReference>
<dbReference type="OrthoDB" id="5800391at2759"/>
<keyword evidence="7" id="KW-0675">Receptor</keyword>
<keyword evidence="4" id="KW-0812">Transmembrane</keyword>
<organism evidence="8 9">
    <name type="scientific">Arctia plantaginis</name>
    <name type="common">Wood tiger moth</name>
    <name type="synonym">Phalaena plantaginis</name>
    <dbReference type="NCBI Taxonomy" id="874455"/>
    <lineage>
        <taxon>Eukaryota</taxon>
        <taxon>Metazoa</taxon>
        <taxon>Ecdysozoa</taxon>
        <taxon>Arthropoda</taxon>
        <taxon>Hexapoda</taxon>
        <taxon>Insecta</taxon>
        <taxon>Pterygota</taxon>
        <taxon>Neoptera</taxon>
        <taxon>Endopterygota</taxon>
        <taxon>Lepidoptera</taxon>
        <taxon>Glossata</taxon>
        <taxon>Ditrysia</taxon>
        <taxon>Noctuoidea</taxon>
        <taxon>Erebidae</taxon>
        <taxon>Arctiinae</taxon>
        <taxon>Arctia</taxon>
    </lineage>
</organism>
<evidence type="ECO:0000256" key="2">
    <source>
        <dbReference type="ARBA" id="ARBA00005327"/>
    </source>
</evidence>
<dbReference type="EMBL" id="CADEBC010000524">
    <property type="protein sequence ID" value="CAB3245376.1"/>
    <property type="molecule type" value="Genomic_DNA"/>
</dbReference>
<evidence type="ECO:0000256" key="4">
    <source>
        <dbReference type="ARBA" id="ARBA00022692"/>
    </source>
</evidence>
<evidence type="ECO:0000256" key="6">
    <source>
        <dbReference type="ARBA" id="ARBA00023136"/>
    </source>
</evidence>
<dbReference type="InterPro" id="IPR009318">
    <property type="entry name" value="Gustatory_rcpt"/>
</dbReference>
<name>A0A8S1AJ81_ARCPL</name>
<comment type="similarity">
    <text evidence="2">Belongs to the insect chemoreceptor superfamily. Gustatory receptor (GR) family. Gr5a subfamily.</text>
</comment>
<dbReference type="AlphaFoldDB" id="A0A8S1AJ81"/>
<dbReference type="PANTHER" id="PTHR21421">
    <property type="entry name" value="GUSTATORY RECEPTOR"/>
    <property type="match status" value="1"/>
</dbReference>
<dbReference type="GO" id="GO:0008527">
    <property type="term" value="F:taste receptor activity"/>
    <property type="evidence" value="ECO:0007669"/>
    <property type="project" value="InterPro"/>
</dbReference>